<dbReference type="GO" id="GO:0008168">
    <property type="term" value="F:methyltransferase activity"/>
    <property type="evidence" value="ECO:0007669"/>
    <property type="project" value="InterPro"/>
</dbReference>
<protein>
    <recommendedName>
        <fullName evidence="1">Methyltransferase domain-containing protein</fullName>
    </recommendedName>
</protein>
<dbReference type="InterPro" id="IPR002052">
    <property type="entry name" value="DNA_methylase_N6_adenine_CS"/>
</dbReference>
<accession>A0A1L9VM09</accession>
<gene>
    <name evidence="2" type="ORF">ASPGLDRAFT_66370</name>
</gene>
<name>A0A1L9VM09_ASPGL</name>
<dbReference type="OrthoDB" id="269872at2759"/>
<dbReference type="SUPFAM" id="SSF53335">
    <property type="entry name" value="S-adenosyl-L-methionine-dependent methyltransferases"/>
    <property type="match status" value="1"/>
</dbReference>
<dbReference type="Pfam" id="PF13847">
    <property type="entry name" value="Methyltransf_31"/>
    <property type="match status" value="1"/>
</dbReference>
<dbReference type="GO" id="GO:0032259">
    <property type="term" value="P:methylation"/>
    <property type="evidence" value="ECO:0007669"/>
    <property type="project" value="InterPro"/>
</dbReference>
<dbReference type="Proteomes" id="UP000184300">
    <property type="component" value="Unassembled WGS sequence"/>
</dbReference>
<dbReference type="Gene3D" id="3.40.50.150">
    <property type="entry name" value="Vaccinia Virus protein VP39"/>
    <property type="match status" value="1"/>
</dbReference>
<dbReference type="PANTHER" id="PTHR18895">
    <property type="entry name" value="HEMK METHYLTRANSFERASE"/>
    <property type="match status" value="1"/>
</dbReference>
<evidence type="ECO:0000259" key="1">
    <source>
        <dbReference type="Pfam" id="PF13847"/>
    </source>
</evidence>
<keyword evidence="3" id="KW-1185">Reference proteome</keyword>
<feature type="domain" description="Methyltransferase" evidence="1">
    <location>
        <begin position="136"/>
        <end position="206"/>
    </location>
</feature>
<dbReference type="InterPro" id="IPR029063">
    <property type="entry name" value="SAM-dependent_MTases_sf"/>
</dbReference>
<dbReference type="PANTHER" id="PTHR18895:SF74">
    <property type="entry name" value="MTRF1L RELEASE FACTOR GLUTAMINE METHYLTRANSFERASE"/>
    <property type="match status" value="1"/>
</dbReference>
<dbReference type="RefSeq" id="XP_022401608.1">
    <property type="nucleotide sequence ID" value="XM_022549012.1"/>
</dbReference>
<dbReference type="PROSITE" id="PS00092">
    <property type="entry name" value="N6_MTASE"/>
    <property type="match status" value="1"/>
</dbReference>
<proteinExistence type="predicted"/>
<evidence type="ECO:0000313" key="2">
    <source>
        <dbReference type="EMBL" id="OJJ84910.1"/>
    </source>
</evidence>
<dbReference type="CDD" id="cd02440">
    <property type="entry name" value="AdoMet_MTases"/>
    <property type="match status" value="1"/>
</dbReference>
<dbReference type="GO" id="GO:0003676">
    <property type="term" value="F:nucleic acid binding"/>
    <property type="evidence" value="ECO:0007669"/>
    <property type="project" value="InterPro"/>
</dbReference>
<organism evidence="2 3">
    <name type="scientific">Aspergillus glaucus CBS 516.65</name>
    <dbReference type="NCBI Taxonomy" id="1160497"/>
    <lineage>
        <taxon>Eukaryota</taxon>
        <taxon>Fungi</taxon>
        <taxon>Dikarya</taxon>
        <taxon>Ascomycota</taxon>
        <taxon>Pezizomycotina</taxon>
        <taxon>Eurotiomycetes</taxon>
        <taxon>Eurotiomycetidae</taxon>
        <taxon>Eurotiales</taxon>
        <taxon>Aspergillaceae</taxon>
        <taxon>Aspergillus</taxon>
        <taxon>Aspergillus subgen. Aspergillus</taxon>
    </lineage>
</organism>
<dbReference type="STRING" id="1160497.A0A1L9VM09"/>
<dbReference type="EMBL" id="KV878896">
    <property type="protein sequence ID" value="OJJ84910.1"/>
    <property type="molecule type" value="Genomic_DNA"/>
</dbReference>
<dbReference type="GO" id="GO:0005739">
    <property type="term" value="C:mitochondrion"/>
    <property type="evidence" value="ECO:0007669"/>
    <property type="project" value="TreeGrafter"/>
</dbReference>
<dbReference type="InterPro" id="IPR050320">
    <property type="entry name" value="N5-glutamine_MTase"/>
</dbReference>
<dbReference type="GeneID" id="34465272"/>
<evidence type="ECO:0000313" key="3">
    <source>
        <dbReference type="Proteomes" id="UP000184300"/>
    </source>
</evidence>
<sequence>MPRIPTSTIIKAYRQNCFLPILLQECRSLSSAQNELRWLRERAIHVWKQWPRKYPASGWKTLLKTMCRVRSKGMPLQYILGDQPFGNLEILCEKGVLIPRPETESYTIHAAELISRYFLASGQNGNVEPSGLIRPLRVLDLCTGTGCISLLLHYLLAPRFQQLFILGIDISAAAIQLATRNLDHNLQLGLLSDRSYREVHFHQGDVLGHDNGHNSRIEEILETYTPQCRMDPGSRESFDWDILVSNPPYISPNSLRDGTTARSVRFFEPELALVPPPANMNYSITMDYKREDIFYHHLIALSFKLSIRLTVLECGSRQQGSRVIAICKAFSNKLPRDHEWTVGLWSEGQADHCDNKEGPCVVILRK</sequence>
<dbReference type="AlphaFoldDB" id="A0A1L9VM09"/>
<reference evidence="3" key="1">
    <citation type="journal article" date="2017" name="Genome Biol.">
        <title>Comparative genomics reveals high biological diversity and specific adaptations in the industrially and medically important fungal genus Aspergillus.</title>
        <authorList>
            <person name="de Vries R.P."/>
            <person name="Riley R."/>
            <person name="Wiebenga A."/>
            <person name="Aguilar-Osorio G."/>
            <person name="Amillis S."/>
            <person name="Uchima C.A."/>
            <person name="Anderluh G."/>
            <person name="Asadollahi M."/>
            <person name="Askin M."/>
            <person name="Barry K."/>
            <person name="Battaglia E."/>
            <person name="Bayram O."/>
            <person name="Benocci T."/>
            <person name="Braus-Stromeyer S.A."/>
            <person name="Caldana C."/>
            <person name="Canovas D."/>
            <person name="Cerqueira G.C."/>
            <person name="Chen F."/>
            <person name="Chen W."/>
            <person name="Choi C."/>
            <person name="Clum A."/>
            <person name="Dos Santos R.A."/>
            <person name="Damasio A.R."/>
            <person name="Diallinas G."/>
            <person name="Emri T."/>
            <person name="Fekete E."/>
            <person name="Flipphi M."/>
            <person name="Freyberg S."/>
            <person name="Gallo A."/>
            <person name="Gournas C."/>
            <person name="Habgood R."/>
            <person name="Hainaut M."/>
            <person name="Harispe M.L."/>
            <person name="Henrissat B."/>
            <person name="Hilden K.S."/>
            <person name="Hope R."/>
            <person name="Hossain A."/>
            <person name="Karabika E."/>
            <person name="Karaffa L."/>
            <person name="Karanyi Z."/>
            <person name="Krasevec N."/>
            <person name="Kuo A."/>
            <person name="Kusch H."/>
            <person name="LaButti K."/>
            <person name="Lagendijk E.L."/>
            <person name="Lapidus A."/>
            <person name="Levasseur A."/>
            <person name="Lindquist E."/>
            <person name="Lipzen A."/>
            <person name="Logrieco A.F."/>
            <person name="MacCabe A."/>
            <person name="Maekelae M.R."/>
            <person name="Malavazi I."/>
            <person name="Melin P."/>
            <person name="Meyer V."/>
            <person name="Mielnichuk N."/>
            <person name="Miskei M."/>
            <person name="Molnar A.P."/>
            <person name="Mule G."/>
            <person name="Ngan C.Y."/>
            <person name="Orejas M."/>
            <person name="Orosz E."/>
            <person name="Ouedraogo J.P."/>
            <person name="Overkamp K.M."/>
            <person name="Park H.-S."/>
            <person name="Perrone G."/>
            <person name="Piumi F."/>
            <person name="Punt P.J."/>
            <person name="Ram A.F."/>
            <person name="Ramon A."/>
            <person name="Rauscher S."/>
            <person name="Record E."/>
            <person name="Riano-Pachon D.M."/>
            <person name="Robert V."/>
            <person name="Roehrig J."/>
            <person name="Ruller R."/>
            <person name="Salamov A."/>
            <person name="Salih N.S."/>
            <person name="Samson R.A."/>
            <person name="Sandor E."/>
            <person name="Sanguinetti M."/>
            <person name="Schuetze T."/>
            <person name="Sepcic K."/>
            <person name="Shelest E."/>
            <person name="Sherlock G."/>
            <person name="Sophianopoulou V."/>
            <person name="Squina F.M."/>
            <person name="Sun H."/>
            <person name="Susca A."/>
            <person name="Todd R.B."/>
            <person name="Tsang A."/>
            <person name="Unkles S.E."/>
            <person name="van de Wiele N."/>
            <person name="van Rossen-Uffink D."/>
            <person name="Oliveira J.V."/>
            <person name="Vesth T.C."/>
            <person name="Visser J."/>
            <person name="Yu J.-H."/>
            <person name="Zhou M."/>
            <person name="Andersen M.R."/>
            <person name="Archer D.B."/>
            <person name="Baker S.E."/>
            <person name="Benoit I."/>
            <person name="Brakhage A.A."/>
            <person name="Braus G.H."/>
            <person name="Fischer R."/>
            <person name="Frisvad J.C."/>
            <person name="Goldman G.H."/>
            <person name="Houbraken J."/>
            <person name="Oakley B."/>
            <person name="Pocsi I."/>
            <person name="Scazzocchio C."/>
            <person name="Seiboth B."/>
            <person name="vanKuyk P.A."/>
            <person name="Wortman J."/>
            <person name="Dyer P.S."/>
            <person name="Grigoriev I.V."/>
        </authorList>
    </citation>
    <scope>NUCLEOTIDE SEQUENCE [LARGE SCALE GENOMIC DNA]</scope>
    <source>
        <strain evidence="3">CBS 516.65</strain>
    </source>
</reference>
<dbReference type="InterPro" id="IPR025714">
    <property type="entry name" value="Methyltranfer_dom"/>
</dbReference>
<dbReference type="VEuPathDB" id="FungiDB:ASPGLDRAFT_66370"/>